<dbReference type="InterPro" id="IPR001905">
    <property type="entry name" value="Ammonium_transpt"/>
</dbReference>
<keyword evidence="7" id="KW-0924">Ammonia transport</keyword>
<comment type="subcellular location">
    <subcellularLocation>
        <location evidence="1">Membrane</location>
        <topology evidence="1">Multi-pass membrane protein</topology>
    </subcellularLocation>
</comment>
<protein>
    <recommendedName>
        <fullName evidence="8">Ammonium transporter</fullName>
    </recommendedName>
</protein>
<sequence length="355" mass="36016">MNYDDPGFVLAFAALLPVLAAGLALLGGLRMQQLPWVAAAAALVLALWALAGAQSVLGADASPGLSIFYGMTVALTAVQLGAVMPRETAAAGGRVPLIGWLVFVAGWTLIVAFPVAGWTLNLVDGWLVVGLGLLDFGGAALLFLGTSAAGLGWLLVARNRGPIVAVAAPRRAVLTIAALWIGFFAVTVGSEAVPDATALGAAANTVVAPLCAALAWAVVERIRHRRFSLDGAVRGVFAGLVAISAAADVLSPFWAGVLGLAAGAVASAIAGPRGSVFGLLLTQFAAAALGLVFIGILGDGVGGLLTGSWMQLGTQLFSIAVVTGFAFAFAATLAFVIRRVSAQLVWLRERPELAK</sequence>
<feature type="transmembrane region" description="Helical" evidence="9">
    <location>
        <begin position="6"/>
        <end position="27"/>
    </location>
</feature>
<feature type="transmembrane region" description="Helical" evidence="9">
    <location>
        <begin position="97"/>
        <end position="120"/>
    </location>
</feature>
<dbReference type="PANTHER" id="PTHR43029">
    <property type="entry name" value="AMMONIUM TRANSPORTER MEP2"/>
    <property type="match status" value="1"/>
</dbReference>
<evidence type="ECO:0000256" key="2">
    <source>
        <dbReference type="ARBA" id="ARBA00005887"/>
    </source>
</evidence>
<evidence type="ECO:0000256" key="5">
    <source>
        <dbReference type="ARBA" id="ARBA00022989"/>
    </source>
</evidence>
<feature type="domain" description="Ammonium transporter AmtB-like" evidence="10">
    <location>
        <begin position="65"/>
        <end position="340"/>
    </location>
</feature>
<dbReference type="PANTHER" id="PTHR43029:SF10">
    <property type="entry name" value="AMMONIUM TRANSPORTER MEP2"/>
    <property type="match status" value="1"/>
</dbReference>
<feature type="transmembrane region" description="Helical" evidence="9">
    <location>
        <begin position="126"/>
        <end position="156"/>
    </location>
</feature>
<feature type="transmembrane region" description="Helical" evidence="9">
    <location>
        <begin position="198"/>
        <end position="219"/>
    </location>
</feature>
<dbReference type="STRING" id="412690.SAMN04489834_1852"/>
<feature type="transmembrane region" description="Helical" evidence="9">
    <location>
        <begin position="231"/>
        <end position="247"/>
    </location>
</feature>
<dbReference type="InterPro" id="IPR024041">
    <property type="entry name" value="NH4_transpt_AmtB-like_dom"/>
</dbReference>
<dbReference type="Pfam" id="PF00909">
    <property type="entry name" value="Ammonium_transp"/>
    <property type="match status" value="1"/>
</dbReference>
<feature type="transmembrane region" description="Helical" evidence="9">
    <location>
        <begin position="168"/>
        <end position="186"/>
    </location>
</feature>
<dbReference type="Gene3D" id="1.10.3430.10">
    <property type="entry name" value="Ammonium transporter AmtB like domains"/>
    <property type="match status" value="1"/>
</dbReference>
<comment type="similarity">
    <text evidence="2">Belongs to the ammonia transporter channel (TC 1.A.11.2) family.</text>
</comment>
<evidence type="ECO:0000313" key="12">
    <source>
        <dbReference type="Proteomes" id="UP000181956"/>
    </source>
</evidence>
<keyword evidence="6 9" id="KW-0472">Membrane</keyword>
<evidence type="ECO:0000259" key="10">
    <source>
        <dbReference type="Pfam" id="PF00909"/>
    </source>
</evidence>
<dbReference type="SUPFAM" id="SSF111352">
    <property type="entry name" value="Ammonium transporter"/>
    <property type="match status" value="1"/>
</dbReference>
<reference evidence="12" key="1">
    <citation type="submission" date="2016-10" db="EMBL/GenBank/DDBJ databases">
        <authorList>
            <person name="Varghese N."/>
            <person name="Submissions S."/>
        </authorList>
    </citation>
    <scope>NUCLEOTIDE SEQUENCE [LARGE SCALE GENOMIC DNA]</scope>
    <source>
        <strain evidence="12">DSM 21772</strain>
    </source>
</reference>
<proteinExistence type="inferred from homology"/>
<evidence type="ECO:0000256" key="8">
    <source>
        <dbReference type="ARBA" id="ARBA00050025"/>
    </source>
</evidence>
<keyword evidence="12" id="KW-1185">Reference proteome</keyword>
<feature type="transmembrane region" description="Helical" evidence="9">
    <location>
        <begin position="253"/>
        <end position="270"/>
    </location>
</feature>
<evidence type="ECO:0000256" key="4">
    <source>
        <dbReference type="ARBA" id="ARBA00022692"/>
    </source>
</evidence>
<feature type="transmembrane region" description="Helical" evidence="9">
    <location>
        <begin position="316"/>
        <end position="337"/>
    </location>
</feature>
<accession>A0A1H1TUY7</accession>
<gene>
    <name evidence="11" type="ORF">SAMN04489834_1852</name>
</gene>
<name>A0A1H1TUY7_9MICO</name>
<feature type="transmembrane region" description="Helical" evidence="9">
    <location>
        <begin position="65"/>
        <end position="85"/>
    </location>
</feature>
<evidence type="ECO:0000256" key="7">
    <source>
        <dbReference type="ARBA" id="ARBA00023177"/>
    </source>
</evidence>
<evidence type="ECO:0000256" key="9">
    <source>
        <dbReference type="SAM" id="Phobius"/>
    </source>
</evidence>
<dbReference type="Proteomes" id="UP000181956">
    <property type="component" value="Chromosome I"/>
</dbReference>
<feature type="transmembrane region" description="Helical" evidence="9">
    <location>
        <begin position="277"/>
        <end position="296"/>
    </location>
</feature>
<keyword evidence="5 9" id="KW-1133">Transmembrane helix</keyword>
<dbReference type="RefSeq" id="WP_083363779.1">
    <property type="nucleotide sequence ID" value="NZ_LT629742.1"/>
</dbReference>
<dbReference type="EMBL" id="LT629742">
    <property type="protein sequence ID" value="SDS64010.1"/>
    <property type="molecule type" value="Genomic_DNA"/>
</dbReference>
<evidence type="ECO:0000256" key="6">
    <source>
        <dbReference type="ARBA" id="ARBA00023136"/>
    </source>
</evidence>
<dbReference type="AlphaFoldDB" id="A0A1H1TUY7"/>
<feature type="transmembrane region" description="Helical" evidence="9">
    <location>
        <begin position="34"/>
        <end position="53"/>
    </location>
</feature>
<dbReference type="GO" id="GO:0008519">
    <property type="term" value="F:ammonium channel activity"/>
    <property type="evidence" value="ECO:0007669"/>
    <property type="project" value="InterPro"/>
</dbReference>
<keyword evidence="4 9" id="KW-0812">Transmembrane</keyword>
<dbReference type="InterPro" id="IPR029020">
    <property type="entry name" value="Ammonium/urea_transptr"/>
</dbReference>
<dbReference type="OrthoDB" id="9814202at2"/>
<keyword evidence="3" id="KW-0813">Transport</keyword>
<evidence type="ECO:0000313" key="11">
    <source>
        <dbReference type="EMBL" id="SDS64010.1"/>
    </source>
</evidence>
<evidence type="ECO:0000256" key="1">
    <source>
        <dbReference type="ARBA" id="ARBA00004141"/>
    </source>
</evidence>
<evidence type="ECO:0000256" key="3">
    <source>
        <dbReference type="ARBA" id="ARBA00022448"/>
    </source>
</evidence>
<dbReference type="GO" id="GO:0005886">
    <property type="term" value="C:plasma membrane"/>
    <property type="evidence" value="ECO:0007669"/>
    <property type="project" value="TreeGrafter"/>
</dbReference>
<organism evidence="11 12">
    <name type="scientific">Microterricola viridarii</name>
    <dbReference type="NCBI Taxonomy" id="412690"/>
    <lineage>
        <taxon>Bacteria</taxon>
        <taxon>Bacillati</taxon>
        <taxon>Actinomycetota</taxon>
        <taxon>Actinomycetes</taxon>
        <taxon>Micrococcales</taxon>
        <taxon>Microbacteriaceae</taxon>
        <taxon>Microterricola</taxon>
    </lineage>
</organism>